<protein>
    <submittedName>
        <fullName evidence="1">Uncharacterized protein</fullName>
    </submittedName>
</protein>
<name>A0AAD7ZZZ9_DIPPU</name>
<reference evidence="1" key="2">
    <citation type="submission" date="2023-05" db="EMBL/GenBank/DDBJ databases">
        <authorList>
            <person name="Fouks B."/>
        </authorList>
    </citation>
    <scope>NUCLEOTIDE SEQUENCE</scope>
    <source>
        <strain evidence="1">Stay&amp;Tobe</strain>
        <tissue evidence="1">Testes</tissue>
    </source>
</reference>
<dbReference type="Proteomes" id="UP001233999">
    <property type="component" value="Unassembled WGS sequence"/>
</dbReference>
<comment type="caution">
    <text evidence="1">The sequence shown here is derived from an EMBL/GenBank/DDBJ whole genome shotgun (WGS) entry which is preliminary data.</text>
</comment>
<feature type="non-terminal residue" evidence="1">
    <location>
        <position position="1"/>
    </location>
</feature>
<organism evidence="1 2">
    <name type="scientific">Diploptera punctata</name>
    <name type="common">Pacific beetle cockroach</name>
    <dbReference type="NCBI Taxonomy" id="6984"/>
    <lineage>
        <taxon>Eukaryota</taxon>
        <taxon>Metazoa</taxon>
        <taxon>Ecdysozoa</taxon>
        <taxon>Arthropoda</taxon>
        <taxon>Hexapoda</taxon>
        <taxon>Insecta</taxon>
        <taxon>Pterygota</taxon>
        <taxon>Neoptera</taxon>
        <taxon>Polyneoptera</taxon>
        <taxon>Dictyoptera</taxon>
        <taxon>Blattodea</taxon>
        <taxon>Blaberoidea</taxon>
        <taxon>Blaberidae</taxon>
        <taxon>Diplopterinae</taxon>
        <taxon>Diploptera</taxon>
    </lineage>
</organism>
<reference evidence="1" key="1">
    <citation type="journal article" date="2023" name="IScience">
        <title>Live-bearing cockroach genome reveals convergent evolutionary mechanisms linked to viviparity in insects and beyond.</title>
        <authorList>
            <person name="Fouks B."/>
            <person name="Harrison M.C."/>
            <person name="Mikhailova A.A."/>
            <person name="Marchal E."/>
            <person name="English S."/>
            <person name="Carruthers M."/>
            <person name="Jennings E.C."/>
            <person name="Chiamaka E.L."/>
            <person name="Frigard R.A."/>
            <person name="Pippel M."/>
            <person name="Attardo G.M."/>
            <person name="Benoit J.B."/>
            <person name="Bornberg-Bauer E."/>
            <person name="Tobe S.S."/>
        </authorList>
    </citation>
    <scope>NUCLEOTIDE SEQUENCE</scope>
    <source>
        <strain evidence="1">Stay&amp;Tobe</strain>
    </source>
</reference>
<dbReference type="AlphaFoldDB" id="A0AAD7ZZZ9"/>
<accession>A0AAD7ZZZ9</accession>
<sequence>LDLLSFYIPTPDINFEENAVSVVCISVEIVPVVTHSHLKCLFSNNRFTPSREVSERQEFIISNTLIFSTFVTTQYSNIRTHLE</sequence>
<dbReference type="EMBL" id="JASPKZ010004588">
    <property type="protein sequence ID" value="KAJ9589893.1"/>
    <property type="molecule type" value="Genomic_DNA"/>
</dbReference>
<evidence type="ECO:0000313" key="1">
    <source>
        <dbReference type="EMBL" id="KAJ9589893.1"/>
    </source>
</evidence>
<feature type="non-terminal residue" evidence="1">
    <location>
        <position position="83"/>
    </location>
</feature>
<evidence type="ECO:0000313" key="2">
    <source>
        <dbReference type="Proteomes" id="UP001233999"/>
    </source>
</evidence>
<keyword evidence="2" id="KW-1185">Reference proteome</keyword>
<gene>
    <name evidence="1" type="ORF">L9F63_016992</name>
</gene>
<proteinExistence type="predicted"/>